<evidence type="ECO:0000313" key="4">
    <source>
        <dbReference type="Proteomes" id="UP000368474"/>
    </source>
</evidence>
<accession>A0A5E4SRQ0</accession>
<name>A0A5E4SRQ0_9BURK</name>
<dbReference type="Pfam" id="PF01266">
    <property type="entry name" value="DAO"/>
    <property type="match status" value="1"/>
</dbReference>
<feature type="domain" description="FAD dependent oxidoreductase" evidence="2">
    <location>
        <begin position="114"/>
        <end position="475"/>
    </location>
</feature>
<evidence type="ECO:0000256" key="1">
    <source>
        <dbReference type="ARBA" id="ARBA00023002"/>
    </source>
</evidence>
<evidence type="ECO:0000313" key="3">
    <source>
        <dbReference type="EMBL" id="VVD77652.1"/>
    </source>
</evidence>
<dbReference type="EMBL" id="CABPSD010000002">
    <property type="protein sequence ID" value="VVD77652.1"/>
    <property type="molecule type" value="Genomic_DNA"/>
</dbReference>
<dbReference type="GO" id="GO:0005737">
    <property type="term" value="C:cytoplasm"/>
    <property type="evidence" value="ECO:0007669"/>
    <property type="project" value="TreeGrafter"/>
</dbReference>
<gene>
    <name evidence="3" type="primary">puuB_2</name>
    <name evidence="3" type="ORF">PMO31116_00925</name>
</gene>
<dbReference type="Gene3D" id="3.50.50.60">
    <property type="entry name" value="FAD/NAD(P)-binding domain"/>
    <property type="match status" value="1"/>
</dbReference>
<sequence length="529" mass="58894">MAENFGASNEDAPLRKGHCGAVSCWHHHKAAVVLIPGKCSWQYWLISVREPTVGTIESFTLDRRAEAAPYDPLYDPLVSSGPGLGMDYAPTYWVATAGEPPEDDGPLVGDADVDVVIVGAGFTGLSTALFLAREHGIRATVLEANRTCWGCTSRNGGQGQNASGRLYRSQWIARWGKETALRLDAEIREGFNTFKSLIAEVPECEPQPGGHLYIAHRERKMEFLRNEAKVMRDVFGYDARILSRADVSEQYVDDQENCGALHEPDGIGVHPLKLAFGYLRMARALGARVHPSTPVLSVETINGVHHVRTPRGVVRAKAVAFATGGYTRNDVTKALRAKIMPILSNSLVTRVLTPDEIAATNFRTHEVITDTRTLRYYYRLLPDNRLQIGSRSSITGADAQNPKHMAVLVEGLHRKFPALKGIRIDYSWWGWVDVSHDMMPRVTQPDPRQNLFYAVGYGGNGVSFSAHAGRRLAQRIAGQRDPSWNLPIYDSALQYPNVFGAVQWQGFAPFRRIGQRFLYQRYHAQDEAR</sequence>
<dbReference type="GO" id="GO:0016491">
    <property type="term" value="F:oxidoreductase activity"/>
    <property type="evidence" value="ECO:0007669"/>
    <property type="project" value="UniProtKB-KW"/>
</dbReference>
<dbReference type="AlphaFoldDB" id="A0A5E4SRQ0"/>
<dbReference type="PANTHER" id="PTHR13847:SF281">
    <property type="entry name" value="FAD DEPENDENT OXIDOREDUCTASE DOMAIN-CONTAINING PROTEIN"/>
    <property type="match status" value="1"/>
</dbReference>
<proteinExistence type="predicted"/>
<dbReference type="InterPro" id="IPR036188">
    <property type="entry name" value="FAD/NAD-bd_sf"/>
</dbReference>
<dbReference type="Gene3D" id="3.30.9.10">
    <property type="entry name" value="D-Amino Acid Oxidase, subunit A, domain 2"/>
    <property type="match status" value="1"/>
</dbReference>
<dbReference type="PANTHER" id="PTHR13847">
    <property type="entry name" value="SARCOSINE DEHYDROGENASE-RELATED"/>
    <property type="match status" value="1"/>
</dbReference>
<organism evidence="3 4">
    <name type="scientific">Pandoraea morbifera</name>
    <dbReference type="NCBI Taxonomy" id="2508300"/>
    <lineage>
        <taxon>Bacteria</taxon>
        <taxon>Pseudomonadati</taxon>
        <taxon>Pseudomonadota</taxon>
        <taxon>Betaproteobacteria</taxon>
        <taxon>Burkholderiales</taxon>
        <taxon>Burkholderiaceae</taxon>
        <taxon>Pandoraea</taxon>
    </lineage>
</organism>
<keyword evidence="1 3" id="KW-0560">Oxidoreductase</keyword>
<evidence type="ECO:0000259" key="2">
    <source>
        <dbReference type="Pfam" id="PF01266"/>
    </source>
</evidence>
<dbReference type="Proteomes" id="UP000368474">
    <property type="component" value="Unassembled WGS sequence"/>
</dbReference>
<dbReference type="EC" id="1.4.3.-" evidence="3"/>
<keyword evidence="4" id="KW-1185">Reference proteome</keyword>
<reference evidence="3 4" key="1">
    <citation type="submission" date="2019-08" db="EMBL/GenBank/DDBJ databases">
        <authorList>
            <person name="Peeters C."/>
        </authorList>
    </citation>
    <scope>NUCLEOTIDE SEQUENCE [LARGE SCALE GENOMIC DNA]</scope>
    <source>
        <strain evidence="3 4">LMG 31116</strain>
    </source>
</reference>
<dbReference type="InterPro" id="IPR006076">
    <property type="entry name" value="FAD-dep_OxRdtase"/>
</dbReference>
<protein>
    <submittedName>
        <fullName evidence="3">Gamma-glutamylputrescine oxidoreductase</fullName>
        <ecNumber evidence="3">1.4.3.-</ecNumber>
    </submittedName>
</protein>
<dbReference type="SUPFAM" id="SSF51905">
    <property type="entry name" value="FAD/NAD(P)-binding domain"/>
    <property type="match status" value="1"/>
</dbReference>